<dbReference type="Gene3D" id="1.20.5.4090">
    <property type="match status" value="1"/>
</dbReference>
<dbReference type="STRING" id="1661398.A0A482VQY5"/>
<feature type="region of interest" description="Disordered" evidence="4">
    <location>
        <begin position="1"/>
        <end position="22"/>
    </location>
</feature>
<feature type="coiled-coil region" evidence="3">
    <location>
        <begin position="60"/>
        <end position="87"/>
    </location>
</feature>
<dbReference type="Proteomes" id="UP000292052">
    <property type="component" value="Unassembled WGS sequence"/>
</dbReference>
<accession>A0A482VQY5</accession>
<gene>
    <name evidence="5" type="ORF">BDFB_000933</name>
</gene>
<dbReference type="PANTHER" id="PTHR19212">
    <property type="entry name" value="LEUCINE RICH REPEAT IN FLII INTERACTING PROTEIN"/>
    <property type="match status" value="1"/>
</dbReference>
<feature type="region of interest" description="Disordered" evidence="4">
    <location>
        <begin position="368"/>
        <end position="396"/>
    </location>
</feature>
<evidence type="ECO:0000313" key="5">
    <source>
        <dbReference type="EMBL" id="RZC35332.1"/>
    </source>
</evidence>
<sequence length="419" mass="47928">MAENSVKIDGVTKTESSTDVDGPRVCAGADDVIQQLMLKTSDEVFRVPWRYFEIVHEARAEAREIRMRELERQQKEQEENADRQFDMLAEPMARTARTSAAGSRYLSSRRSSEDSLEDGGSLRDLRNELKEFEEKFRKAMIANAQLDNDKTSQTYQLELLKDRLEELEEEHSQLKREHREKCREHDQLKRLCAKLKDDLAVTKAELEERDQLISEKGLVIVGEEVTNEEEQRNGDISLNSIGTPKKALVSVENAHLLESAGEGSLDVRLAKFTKEKSELQDQISHLKLELEEERNKRKKSNSISTLNGPSSEHDLDEIDLQREASKQLGDYKFRAQKAEQDVATLQATVARLESQVIRYKAAAEVSEKAEEALKAEKRKLQREAREALSRAEELETSNTHLLKRLDKLKNAKSALLKEL</sequence>
<dbReference type="AlphaFoldDB" id="A0A482VQY5"/>
<organism evidence="5 6">
    <name type="scientific">Asbolus verrucosus</name>
    <name type="common">Desert ironclad beetle</name>
    <dbReference type="NCBI Taxonomy" id="1661398"/>
    <lineage>
        <taxon>Eukaryota</taxon>
        <taxon>Metazoa</taxon>
        <taxon>Ecdysozoa</taxon>
        <taxon>Arthropoda</taxon>
        <taxon>Hexapoda</taxon>
        <taxon>Insecta</taxon>
        <taxon>Pterygota</taxon>
        <taxon>Neoptera</taxon>
        <taxon>Endopterygota</taxon>
        <taxon>Coleoptera</taxon>
        <taxon>Polyphaga</taxon>
        <taxon>Cucujiformia</taxon>
        <taxon>Tenebrionidae</taxon>
        <taxon>Pimeliinae</taxon>
        <taxon>Asbolus</taxon>
    </lineage>
</organism>
<proteinExistence type="inferred from homology"/>
<keyword evidence="6" id="KW-1185">Reference proteome</keyword>
<dbReference type="Pfam" id="PF09738">
    <property type="entry name" value="LRRFIP"/>
    <property type="match status" value="1"/>
</dbReference>
<feature type="compositionally biased region" description="Basic and acidic residues" evidence="4">
    <location>
        <begin position="381"/>
        <end position="393"/>
    </location>
</feature>
<comment type="similarity">
    <text evidence="1">Belongs to the LRRFIP family.</text>
</comment>
<feature type="region of interest" description="Disordered" evidence="4">
    <location>
        <begin position="94"/>
        <end position="120"/>
    </location>
</feature>
<evidence type="ECO:0000256" key="4">
    <source>
        <dbReference type="SAM" id="MobiDB-lite"/>
    </source>
</evidence>
<dbReference type="PANTHER" id="PTHR19212:SF0">
    <property type="entry name" value="LD07988P"/>
    <property type="match status" value="1"/>
</dbReference>
<comment type="caution">
    <text evidence="5">The sequence shown here is derived from an EMBL/GenBank/DDBJ whole genome shotgun (WGS) entry which is preliminary data.</text>
</comment>
<protein>
    <submittedName>
        <fullName evidence="5">Leucine-rich repeat flightless-interacting protein 2</fullName>
    </submittedName>
</protein>
<evidence type="ECO:0000313" key="6">
    <source>
        <dbReference type="Proteomes" id="UP000292052"/>
    </source>
</evidence>
<feature type="coiled-coil region" evidence="3">
    <location>
        <begin position="122"/>
        <end position="205"/>
    </location>
</feature>
<dbReference type="OrthoDB" id="10028421at2759"/>
<dbReference type="InterPro" id="IPR019139">
    <property type="entry name" value="LRRFIP1/2"/>
</dbReference>
<dbReference type="GO" id="GO:0006355">
    <property type="term" value="P:regulation of DNA-templated transcription"/>
    <property type="evidence" value="ECO:0007669"/>
    <property type="project" value="InterPro"/>
</dbReference>
<keyword evidence="2 3" id="KW-0175">Coiled coil</keyword>
<dbReference type="EMBL" id="QDEB01071871">
    <property type="protein sequence ID" value="RZC35332.1"/>
    <property type="molecule type" value="Genomic_DNA"/>
</dbReference>
<evidence type="ECO:0000256" key="3">
    <source>
        <dbReference type="SAM" id="Coils"/>
    </source>
</evidence>
<evidence type="ECO:0000256" key="2">
    <source>
        <dbReference type="ARBA" id="ARBA00023054"/>
    </source>
</evidence>
<reference evidence="5 6" key="1">
    <citation type="submission" date="2017-03" db="EMBL/GenBank/DDBJ databases">
        <title>Genome of the blue death feigning beetle - Asbolus verrucosus.</title>
        <authorList>
            <person name="Rider S.D."/>
        </authorList>
    </citation>
    <scope>NUCLEOTIDE SEQUENCE [LARGE SCALE GENOMIC DNA]</scope>
    <source>
        <strain evidence="5">Butters</strain>
        <tissue evidence="5">Head and leg muscle</tissue>
    </source>
</reference>
<feature type="region of interest" description="Disordered" evidence="4">
    <location>
        <begin position="294"/>
        <end position="316"/>
    </location>
</feature>
<name>A0A482VQY5_ASBVE</name>
<evidence type="ECO:0000256" key="1">
    <source>
        <dbReference type="ARBA" id="ARBA00008275"/>
    </source>
</evidence>
<feature type="compositionally biased region" description="Low complexity" evidence="4">
    <location>
        <begin position="94"/>
        <end position="109"/>
    </location>
</feature>